<evidence type="ECO:0000313" key="5">
    <source>
        <dbReference type="Proteomes" id="UP000242875"/>
    </source>
</evidence>
<comment type="caution">
    <text evidence="4">The sequence shown here is derived from an EMBL/GenBank/DDBJ whole genome shotgun (WGS) entry which is preliminary data.</text>
</comment>
<keyword evidence="2" id="KW-0012">Acyltransferase</keyword>
<feature type="domain" description="N-acetyltransferase" evidence="3">
    <location>
        <begin position="7"/>
        <end position="161"/>
    </location>
</feature>
<dbReference type="GO" id="GO:0031415">
    <property type="term" value="C:NatA complex"/>
    <property type="evidence" value="ECO:0007669"/>
    <property type="project" value="TreeGrafter"/>
</dbReference>
<evidence type="ECO:0000256" key="1">
    <source>
        <dbReference type="ARBA" id="ARBA00022679"/>
    </source>
</evidence>
<proteinExistence type="predicted"/>
<dbReference type="InterPro" id="IPR000182">
    <property type="entry name" value="GNAT_dom"/>
</dbReference>
<dbReference type="InterPro" id="IPR016181">
    <property type="entry name" value="Acyl_CoA_acyltransferase"/>
</dbReference>
<organism evidence="4 5">
    <name type="scientific">Bifiguratus adelaidae</name>
    <dbReference type="NCBI Taxonomy" id="1938954"/>
    <lineage>
        <taxon>Eukaryota</taxon>
        <taxon>Fungi</taxon>
        <taxon>Fungi incertae sedis</taxon>
        <taxon>Mucoromycota</taxon>
        <taxon>Mucoromycotina</taxon>
        <taxon>Endogonomycetes</taxon>
        <taxon>Endogonales</taxon>
        <taxon>Endogonales incertae sedis</taxon>
        <taxon>Bifiguratus</taxon>
    </lineage>
</organism>
<dbReference type="Proteomes" id="UP000242875">
    <property type="component" value="Unassembled WGS sequence"/>
</dbReference>
<keyword evidence="5" id="KW-1185">Reference proteome</keyword>
<keyword evidence="1" id="KW-0808">Transferase</keyword>
<protein>
    <recommendedName>
        <fullName evidence="3">N-acetyltransferase domain-containing protein</fullName>
    </recommendedName>
</protein>
<evidence type="ECO:0000256" key="2">
    <source>
        <dbReference type="ARBA" id="ARBA00023315"/>
    </source>
</evidence>
<dbReference type="Pfam" id="PF00583">
    <property type="entry name" value="Acetyltransf_1"/>
    <property type="match status" value="1"/>
</dbReference>
<reference evidence="4 5" key="1">
    <citation type="journal article" date="2017" name="Mycologia">
        <title>Bifiguratus adelaidae, gen. et sp. nov., a new member of Mucoromycotina in endophytic and soil-dwelling habitats.</title>
        <authorList>
            <person name="Torres-Cruz T.J."/>
            <person name="Billingsley Tobias T.L."/>
            <person name="Almatruk M."/>
            <person name="Hesse C."/>
            <person name="Kuske C.R."/>
            <person name="Desiro A."/>
            <person name="Benucci G.M."/>
            <person name="Bonito G."/>
            <person name="Stajich J.E."/>
            <person name="Dunlap C."/>
            <person name="Arnold A.E."/>
            <person name="Porras-Alfaro A."/>
        </authorList>
    </citation>
    <scope>NUCLEOTIDE SEQUENCE [LARGE SCALE GENOMIC DNA]</scope>
    <source>
        <strain evidence="4 5">AZ0501</strain>
    </source>
</reference>
<dbReference type="GO" id="GO:0007064">
    <property type="term" value="P:mitotic sister chromatid cohesion"/>
    <property type="evidence" value="ECO:0007669"/>
    <property type="project" value="TreeGrafter"/>
</dbReference>
<dbReference type="PROSITE" id="PS51186">
    <property type="entry name" value="GNAT"/>
    <property type="match status" value="1"/>
</dbReference>
<evidence type="ECO:0000313" key="4">
    <source>
        <dbReference type="EMBL" id="OZJ02210.1"/>
    </source>
</evidence>
<dbReference type="SUPFAM" id="SSF55729">
    <property type="entry name" value="Acyl-CoA N-acyltransferases (Nat)"/>
    <property type="match status" value="1"/>
</dbReference>
<dbReference type="EMBL" id="MVBO01000176">
    <property type="protein sequence ID" value="OZJ02210.1"/>
    <property type="molecule type" value="Genomic_DNA"/>
</dbReference>
<dbReference type="OrthoDB" id="47374at2759"/>
<dbReference type="InterPro" id="IPR051556">
    <property type="entry name" value="N-term/lysine_N-AcTrnsfr"/>
</dbReference>
<accession>A0A261XV28</accession>
<gene>
    <name evidence="4" type="ORF">BZG36_04717</name>
</gene>
<evidence type="ECO:0000259" key="3">
    <source>
        <dbReference type="PROSITE" id="PS51186"/>
    </source>
</evidence>
<dbReference type="GO" id="GO:0016747">
    <property type="term" value="F:acyltransferase activity, transferring groups other than amino-acyl groups"/>
    <property type="evidence" value="ECO:0007669"/>
    <property type="project" value="InterPro"/>
</dbReference>
<dbReference type="PANTHER" id="PTHR42919">
    <property type="entry name" value="N-ALPHA-ACETYLTRANSFERASE"/>
    <property type="match status" value="1"/>
</dbReference>
<dbReference type="PANTHER" id="PTHR42919:SF8">
    <property type="entry name" value="N-ALPHA-ACETYLTRANSFERASE 50"/>
    <property type="match status" value="1"/>
</dbReference>
<dbReference type="CDD" id="cd04301">
    <property type="entry name" value="NAT_SF"/>
    <property type="match status" value="1"/>
</dbReference>
<dbReference type="Gene3D" id="3.40.630.30">
    <property type="match status" value="1"/>
</dbReference>
<dbReference type="FunFam" id="3.40.630.30:FF:000006">
    <property type="entry name" value="Putative n-alpha-acetyltransferase 50"/>
    <property type="match status" value="1"/>
</dbReference>
<sequence>MSNSHRLALGDITPNNLGQLRKLNTVLFPVTYSDQFYKDVMEVGEYAKLGYFNDICVGAVCCRVEPIEGDKHTARLYMMTLGVLGPYRGYGLGKELLDHILKYAKSSTNPRIHDIYLHVQTSNKEALSFYQKAGFEVKETVQNYYRNIEPRDAYLLIKTLDSQ</sequence>
<dbReference type="AlphaFoldDB" id="A0A261XV28"/>
<name>A0A261XV28_9FUNG</name>